<dbReference type="PANTHER" id="PTHR21286">
    <property type="entry name" value="NUCLEAR PORE COMPLEX PROTEIN NUP160"/>
    <property type="match status" value="1"/>
</dbReference>
<keyword evidence="2" id="KW-0813">Transport</keyword>
<keyword evidence="9" id="KW-1185">Reference proteome</keyword>
<dbReference type="InterPro" id="IPR021717">
    <property type="entry name" value="Nucleoporin_Nup160"/>
</dbReference>
<dbReference type="InterPro" id="IPR056547">
    <property type="entry name" value="NUP160_helical"/>
</dbReference>
<dbReference type="Pfam" id="PF23354">
    <property type="entry name" value="TPR_NUP160_120_M"/>
    <property type="match status" value="1"/>
</dbReference>
<dbReference type="Pfam" id="PF11715">
    <property type="entry name" value="Beta-prop_Nup120_160"/>
    <property type="match status" value="1"/>
</dbReference>
<sequence>MAEYNFGYREVIPDQTLIEKWKEITLNTGGRQSTLQDIKVAERSNGYCYRDSSKPHTRNRFIYWRIIHDILEIIEQSLDITLAGNALRYRFVDTPILDGISIHETCTSVIVLVPTVCSIHRLVFPHPDRLHRQDELLGTHPELVVPSIFSEASAAQAKNPATFHIITNPVSAGSQLPHCAASWFTWSDEEAYFILSYLSGDILLIKQLQNGACDSIDLKFESIVPRFLHGLAEKFRSKGSDGNVIVSVVLHTVGLETYAVTLCKNGHLRIWSCTKYQCIAVSDILTETLGHNSLQGAQHHVLKKAVGDNETDFILGVVLNFISECQFHILKPIINGNQFRLMKLNTLYSPGVDLVDFSLTTGRIWSVWRGEDGECSVYSAALSHGGERGSHWIPVVLEPLPHPTEVPSNPDLDPKQLYLEYIFYPGRFSLNIISKALSIYKKSAAIADINLSIGVLKQRVCMAVENEIQAELQECEVSDDEYLDCATWCWSRFYSCCVQYHVSGLRPLGVLLLPAVSGAVLLKKSTYSFLRPLDALEHLCLCSNYLTRDHFTSHPQLGISFEETDDLIELTNVLVHLDTQLSDLFKQTFDTELRQLKSPDTIMANLVDEVMTGMSEEFSYYVVPKLGNCRDVYNALHRLLELLRLEQCVEDIEKIPAELQVSIDHLFSSQLGISFASQCLKQQLQTRFTISRNLLALQTIILKIKRENWNFVEAVRSVCIPETVVLIQAYKVMTWLSDLTAQSTVTSEATIQKLSPLKLAPVFNLKINLNGMSLMDLFIGSVGGFEAHKMMFKRELDEDSLPHWNVALLQYLDKLMLLLWPVNGNTIFAEWLLCSGQHIWLQQYVRYLHNWCEWDHLSRNFLLAASFLTSGEFQKAYDLFLKAAKGVYSEQFLIERISISNFIGENANHCILYFLKVIQLFELHGALNYAILVADTALTITEEDDPLKATLYSIKFKHHLTLGHYEKAYNAMHSNPDKERKKDNLHMQELFCSILFMRARATDAVENMYYDFLYSYQIKRGAPYFRLAGSIMYEQAFRLSQYGTIEALEKQVKCYLASVNAFCLCDSKYAWVLKPVDADIEEEVIELPSEAGSEMEPEIIQFKRQLEVVELDVIKKELALAIGRLRLAKFDKKLVTNFMTSPIELIRYLACSGIYKYALNLCAIFDVPYESVFETFIQNCLHVTDRDDIITWNWLVENDLHDMPIIGNSAVEVAWQLLQTLLFQYEEEHMTVLHRVVCEKMLHLGAFLPYWLTSSYKKRNPSELLRLYYYNGYLTEAAQLASENILAVLNYGGEYFGYKNSLLPDVSPFCLPVNIIDCLLEELEVQNQNDVTKPLENEYKQLKELFIKYIETSARISSEVCRAKMSTTY</sequence>
<organism evidence="8 9">
    <name type="scientific">Popillia japonica</name>
    <name type="common">Japanese beetle</name>
    <dbReference type="NCBI Taxonomy" id="7064"/>
    <lineage>
        <taxon>Eukaryota</taxon>
        <taxon>Metazoa</taxon>
        <taxon>Ecdysozoa</taxon>
        <taxon>Arthropoda</taxon>
        <taxon>Hexapoda</taxon>
        <taxon>Insecta</taxon>
        <taxon>Pterygota</taxon>
        <taxon>Neoptera</taxon>
        <taxon>Endopterygota</taxon>
        <taxon>Coleoptera</taxon>
        <taxon>Polyphaga</taxon>
        <taxon>Scarabaeiformia</taxon>
        <taxon>Scarabaeidae</taxon>
        <taxon>Rutelinae</taxon>
        <taxon>Popillia</taxon>
    </lineage>
</organism>
<accession>A0AAW1L4N1</accession>
<feature type="domain" description="Nucleoporin Nup120/160 beta-propeller" evidence="4">
    <location>
        <begin position="60"/>
        <end position="537"/>
    </location>
</feature>
<feature type="domain" description="NUP160 C-terminal TPR" evidence="6">
    <location>
        <begin position="1110"/>
        <end position="1365"/>
    </location>
</feature>
<gene>
    <name evidence="8" type="ORF">QE152_g18007</name>
</gene>
<dbReference type="EMBL" id="JASPKY010000171">
    <property type="protein sequence ID" value="KAK9728272.1"/>
    <property type="molecule type" value="Genomic_DNA"/>
</dbReference>
<evidence type="ECO:0000256" key="1">
    <source>
        <dbReference type="ARBA" id="ARBA00004123"/>
    </source>
</evidence>
<name>A0AAW1L4N1_POPJA</name>
<keyword evidence="3" id="KW-0539">Nucleus</keyword>
<protein>
    <recommendedName>
        <fullName evidence="10">Nuclear pore complex protein Nup160</fullName>
    </recommendedName>
</protein>
<evidence type="ECO:0000259" key="6">
    <source>
        <dbReference type="Pfam" id="PF23347"/>
    </source>
</evidence>
<dbReference type="PANTHER" id="PTHR21286:SF0">
    <property type="entry name" value="NUCLEAR PORE COMPLEX PROTEIN NUP160"/>
    <property type="match status" value="1"/>
</dbReference>
<dbReference type="Pfam" id="PF23347">
    <property type="entry name" value="TPR_Nup160_C"/>
    <property type="match status" value="1"/>
</dbReference>
<evidence type="ECO:0000259" key="4">
    <source>
        <dbReference type="Pfam" id="PF11715"/>
    </source>
</evidence>
<evidence type="ECO:0000259" key="5">
    <source>
        <dbReference type="Pfam" id="PF23345"/>
    </source>
</evidence>
<evidence type="ECO:0000313" key="9">
    <source>
        <dbReference type="Proteomes" id="UP001458880"/>
    </source>
</evidence>
<dbReference type="Proteomes" id="UP001458880">
    <property type="component" value="Unassembled WGS sequence"/>
</dbReference>
<evidence type="ECO:0000256" key="3">
    <source>
        <dbReference type="ARBA" id="ARBA00023242"/>
    </source>
</evidence>
<dbReference type="InterPro" id="IPR059141">
    <property type="entry name" value="Beta-prop_Nup120_160"/>
</dbReference>
<reference evidence="8 9" key="1">
    <citation type="journal article" date="2024" name="BMC Genomics">
        <title>De novo assembly and annotation of Popillia japonica's genome with initial clues to its potential as an invasive pest.</title>
        <authorList>
            <person name="Cucini C."/>
            <person name="Boschi S."/>
            <person name="Funari R."/>
            <person name="Cardaioli E."/>
            <person name="Iannotti N."/>
            <person name="Marturano G."/>
            <person name="Paoli F."/>
            <person name="Bruttini M."/>
            <person name="Carapelli A."/>
            <person name="Frati F."/>
            <person name="Nardi F."/>
        </authorList>
    </citation>
    <scope>NUCLEOTIDE SEQUENCE [LARGE SCALE GENOMIC DNA]</scope>
    <source>
        <strain evidence="8">DMR45628</strain>
    </source>
</reference>
<dbReference type="Pfam" id="PF23345">
    <property type="entry name" value="NUP160_helical"/>
    <property type="match status" value="1"/>
</dbReference>
<evidence type="ECO:0000313" key="8">
    <source>
        <dbReference type="EMBL" id="KAK9728272.1"/>
    </source>
</evidence>
<dbReference type="InterPro" id="IPR056536">
    <property type="entry name" value="TPR_NUP160_C"/>
</dbReference>
<comment type="caution">
    <text evidence="8">The sequence shown here is derived from an EMBL/GenBank/DDBJ whole genome shotgun (WGS) entry which is preliminary data.</text>
</comment>
<evidence type="ECO:0000256" key="2">
    <source>
        <dbReference type="ARBA" id="ARBA00022448"/>
    </source>
</evidence>
<dbReference type="GO" id="GO:0017056">
    <property type="term" value="F:structural constituent of nuclear pore"/>
    <property type="evidence" value="ECO:0007669"/>
    <property type="project" value="TreeGrafter"/>
</dbReference>
<evidence type="ECO:0008006" key="10">
    <source>
        <dbReference type="Google" id="ProtNLM"/>
    </source>
</evidence>
<evidence type="ECO:0000259" key="7">
    <source>
        <dbReference type="Pfam" id="PF23354"/>
    </source>
</evidence>
<proteinExistence type="predicted"/>
<comment type="subcellular location">
    <subcellularLocation>
        <location evidence="1">Nucleus</location>
    </subcellularLocation>
</comment>
<dbReference type="GO" id="GO:0005643">
    <property type="term" value="C:nuclear pore"/>
    <property type="evidence" value="ECO:0007669"/>
    <property type="project" value="UniProtKB-ARBA"/>
</dbReference>
<feature type="domain" description="NUP160 helical" evidence="5">
    <location>
        <begin position="564"/>
        <end position="778"/>
    </location>
</feature>
<feature type="domain" description="NUP160 middle TPR" evidence="7">
    <location>
        <begin position="820"/>
        <end position="986"/>
    </location>
</feature>
<dbReference type="InterPro" id="IPR056535">
    <property type="entry name" value="TPR_NUP160_M"/>
</dbReference>